<accession>A0A6G1FGE9</accession>
<organism evidence="1 2">
    <name type="scientific">Oryza meyeriana var. granulata</name>
    <dbReference type="NCBI Taxonomy" id="110450"/>
    <lineage>
        <taxon>Eukaryota</taxon>
        <taxon>Viridiplantae</taxon>
        <taxon>Streptophyta</taxon>
        <taxon>Embryophyta</taxon>
        <taxon>Tracheophyta</taxon>
        <taxon>Spermatophyta</taxon>
        <taxon>Magnoliopsida</taxon>
        <taxon>Liliopsida</taxon>
        <taxon>Poales</taxon>
        <taxon>Poaceae</taxon>
        <taxon>BOP clade</taxon>
        <taxon>Oryzoideae</taxon>
        <taxon>Oryzeae</taxon>
        <taxon>Oryzinae</taxon>
        <taxon>Oryza</taxon>
        <taxon>Oryza meyeriana</taxon>
    </lineage>
</organism>
<dbReference type="Gene3D" id="3.40.250.10">
    <property type="entry name" value="Rhodanese-like domain"/>
    <property type="match status" value="1"/>
</dbReference>
<evidence type="ECO:0008006" key="3">
    <source>
        <dbReference type="Google" id="ProtNLM"/>
    </source>
</evidence>
<dbReference type="OrthoDB" id="566238at2759"/>
<dbReference type="Proteomes" id="UP000479710">
    <property type="component" value="Unassembled WGS sequence"/>
</dbReference>
<dbReference type="EMBL" id="SPHZ02000001">
    <property type="protein sequence ID" value="KAF0935862.1"/>
    <property type="molecule type" value="Genomic_DNA"/>
</dbReference>
<dbReference type="AlphaFoldDB" id="A0A6G1FGE9"/>
<reference evidence="1 2" key="1">
    <citation type="submission" date="2019-11" db="EMBL/GenBank/DDBJ databases">
        <title>Whole genome sequence of Oryza granulata.</title>
        <authorList>
            <person name="Li W."/>
        </authorList>
    </citation>
    <scope>NUCLEOTIDE SEQUENCE [LARGE SCALE GENOMIC DNA]</scope>
    <source>
        <strain evidence="2">cv. Menghai</strain>
        <tissue evidence="1">Leaf</tissue>
    </source>
</reference>
<dbReference type="InterPro" id="IPR044664">
    <property type="entry name" value="STR11-like"/>
</dbReference>
<evidence type="ECO:0000313" key="2">
    <source>
        <dbReference type="Proteomes" id="UP000479710"/>
    </source>
</evidence>
<proteinExistence type="predicted"/>
<keyword evidence="2" id="KW-1185">Reference proteome</keyword>
<sequence length="217" mass="24394">MAAPPLGLARRVAGAGAISLAAAWSSSSSRRLRPRLLPSTRWSGVVRMGAVVGGEQEGEDEEVKLAKEMAAARRRWETLIREQKIKTLTPREAGYTFKLTDKVLLDVRPSNERQKAWVKGSTWIPVFDVDTSFDLGSVGKKVTNFVMDHWPLVSNFTVLVSKIYSGYKEDWKQLKRRTLSEKVRNLSSLLVLVGFRNFSAGRISNVHRLRKKGWAIV</sequence>
<evidence type="ECO:0000313" key="1">
    <source>
        <dbReference type="EMBL" id="KAF0935862.1"/>
    </source>
</evidence>
<dbReference type="PANTHER" id="PTHR45187:SF2">
    <property type="entry name" value="RHODANESE-LIKE DOMAIN-CONTAINING PROTEIN 11, CHLOROPLASTIC"/>
    <property type="match status" value="1"/>
</dbReference>
<gene>
    <name evidence="1" type="ORF">E2562_036504</name>
</gene>
<dbReference type="SUPFAM" id="SSF52821">
    <property type="entry name" value="Rhodanese/Cell cycle control phosphatase"/>
    <property type="match status" value="1"/>
</dbReference>
<dbReference type="InterPro" id="IPR036873">
    <property type="entry name" value="Rhodanese-like_dom_sf"/>
</dbReference>
<protein>
    <recommendedName>
        <fullName evidence="3">Rhodanese domain-containing protein</fullName>
    </recommendedName>
</protein>
<dbReference type="PANTHER" id="PTHR45187">
    <property type="entry name" value="RHODANESE-LIKE DOMAIN-CONTAINING PROTEIN 11, CHLOROPLASTIC"/>
    <property type="match status" value="1"/>
</dbReference>
<name>A0A6G1FGE9_9ORYZ</name>
<comment type="caution">
    <text evidence="1">The sequence shown here is derived from an EMBL/GenBank/DDBJ whole genome shotgun (WGS) entry which is preliminary data.</text>
</comment>